<evidence type="ECO:0000313" key="2">
    <source>
        <dbReference type="EMBL" id="ARU54741.1"/>
    </source>
</evidence>
<keyword evidence="3" id="KW-1185">Reference proteome</keyword>
<dbReference type="PANTHER" id="PTHR43130">
    <property type="entry name" value="ARAC-FAMILY TRANSCRIPTIONAL REGULATOR"/>
    <property type="match status" value="1"/>
</dbReference>
<dbReference type="Proteomes" id="UP000196027">
    <property type="component" value="Chromosome"/>
</dbReference>
<dbReference type="SUPFAM" id="SSF52317">
    <property type="entry name" value="Class I glutamine amidotransferase-like"/>
    <property type="match status" value="1"/>
</dbReference>
<dbReference type="RefSeq" id="WP_087459910.1">
    <property type="nucleotide sequence ID" value="NZ_CP021425.1"/>
</dbReference>
<dbReference type="OrthoDB" id="9803764at2"/>
<gene>
    <name evidence="2" type="ORF">OLMES_0639</name>
</gene>
<name>A0A1Y0I2V1_9GAMM</name>
<dbReference type="Pfam" id="PF01965">
    <property type="entry name" value="DJ-1_PfpI"/>
    <property type="match status" value="1"/>
</dbReference>
<dbReference type="InterPro" id="IPR029062">
    <property type="entry name" value="Class_I_gatase-like"/>
</dbReference>
<accession>A0A1Y0I2V1</accession>
<proteinExistence type="predicted"/>
<reference evidence="2 3" key="1">
    <citation type="submission" date="2017-05" db="EMBL/GenBank/DDBJ databases">
        <title>Genomic insights into alkan degradation activity of Oleiphilus messinensis.</title>
        <authorList>
            <person name="Kozyavkin S.A."/>
            <person name="Slesarev A.I."/>
            <person name="Golyshin P.N."/>
            <person name="Korzhenkov A."/>
            <person name="Golyshina O.N."/>
            <person name="Toshchakov S.V."/>
        </authorList>
    </citation>
    <scope>NUCLEOTIDE SEQUENCE [LARGE SCALE GENOMIC DNA]</scope>
    <source>
        <strain evidence="2 3">ME102</strain>
    </source>
</reference>
<organism evidence="2 3">
    <name type="scientific">Oleiphilus messinensis</name>
    <dbReference type="NCBI Taxonomy" id="141451"/>
    <lineage>
        <taxon>Bacteria</taxon>
        <taxon>Pseudomonadati</taxon>
        <taxon>Pseudomonadota</taxon>
        <taxon>Gammaproteobacteria</taxon>
        <taxon>Oceanospirillales</taxon>
        <taxon>Oleiphilaceae</taxon>
        <taxon>Oleiphilus</taxon>
    </lineage>
</organism>
<dbReference type="InterPro" id="IPR052158">
    <property type="entry name" value="INH-QAR"/>
</dbReference>
<dbReference type="InterPro" id="IPR002818">
    <property type="entry name" value="DJ-1/PfpI"/>
</dbReference>
<evidence type="ECO:0000259" key="1">
    <source>
        <dbReference type="Pfam" id="PF01965"/>
    </source>
</evidence>
<evidence type="ECO:0000313" key="3">
    <source>
        <dbReference type="Proteomes" id="UP000196027"/>
    </source>
</evidence>
<dbReference type="AlphaFoldDB" id="A0A1Y0I2V1"/>
<protein>
    <submittedName>
        <fullName evidence="2">ThiJ or PfpI family protein</fullName>
    </submittedName>
</protein>
<sequence length="221" mass="23552">MHIQILLYENMTALDAIGPYECLSRIPGVQLTMVGLDTGSVRTDTGSLGLMVDQILEDAPLADVVLVPGGPARGVVAMMGNERVKAWLQRQHAQTTVTASVCTGALILAAHGIVTSGPVASHWAAEERLKALGLAYSGQRITENGKVVTAAGVSAGIDMALALIDRLVDRETAELIQLGIEYDPQPPFTMHKTPEKMEAYMILSNKLADSRKQAIAGHDRA</sequence>
<dbReference type="EMBL" id="CP021425">
    <property type="protein sequence ID" value="ARU54741.1"/>
    <property type="molecule type" value="Genomic_DNA"/>
</dbReference>
<dbReference type="CDD" id="cd03139">
    <property type="entry name" value="GATase1_PfpI_2"/>
    <property type="match status" value="1"/>
</dbReference>
<dbReference type="Gene3D" id="3.40.50.880">
    <property type="match status" value="1"/>
</dbReference>
<dbReference type="KEGG" id="ome:OLMES_0639"/>
<feature type="domain" description="DJ-1/PfpI" evidence="1">
    <location>
        <begin position="2"/>
        <end position="165"/>
    </location>
</feature>
<dbReference type="GO" id="GO:0006355">
    <property type="term" value="P:regulation of DNA-templated transcription"/>
    <property type="evidence" value="ECO:0007669"/>
    <property type="project" value="TreeGrafter"/>
</dbReference>
<dbReference type="PANTHER" id="PTHR43130:SF2">
    <property type="entry name" value="DJ-1_PFPI DOMAIN-CONTAINING PROTEIN"/>
    <property type="match status" value="1"/>
</dbReference>